<sequence length="124" mass="14762">MDYTGNDDRIWEFLMPQILPFAFYILHLLAKHFEIVKILDNYVQRIDIYYFTGAIPFLAGVKLAYFFLRWYETSHDVTFLIVPESIIEDSNDNELDDGNEEVWHIINLENPEFHHIIINPIKAN</sequence>
<dbReference type="EMBL" id="JABXBU010002072">
    <property type="protein sequence ID" value="KAF8778668.1"/>
    <property type="molecule type" value="Genomic_DNA"/>
</dbReference>
<reference evidence="2" key="2">
    <citation type="submission" date="2020-06" db="EMBL/GenBank/DDBJ databases">
        <authorList>
            <person name="Sheffer M."/>
        </authorList>
    </citation>
    <scope>NUCLEOTIDE SEQUENCE</scope>
</reference>
<keyword evidence="1" id="KW-0472">Membrane</keyword>
<evidence type="ECO:0000313" key="2">
    <source>
        <dbReference type="EMBL" id="KAF8778668.1"/>
    </source>
</evidence>
<keyword evidence="3" id="KW-1185">Reference proteome</keyword>
<keyword evidence="1" id="KW-1133">Transmembrane helix</keyword>
<comment type="caution">
    <text evidence="2">The sequence shown here is derived from an EMBL/GenBank/DDBJ whole genome shotgun (WGS) entry which is preliminary data.</text>
</comment>
<reference evidence="2" key="1">
    <citation type="journal article" date="2020" name="bioRxiv">
        <title>Chromosome-level reference genome of the European wasp spider Argiope bruennichi: a resource for studies on range expansion and evolutionary adaptation.</title>
        <authorList>
            <person name="Sheffer M.M."/>
            <person name="Hoppe A."/>
            <person name="Krehenwinkel H."/>
            <person name="Uhl G."/>
            <person name="Kuss A.W."/>
            <person name="Jensen L."/>
            <person name="Jensen C."/>
            <person name="Gillespie R.G."/>
            <person name="Hoff K.J."/>
            <person name="Prost S."/>
        </authorList>
    </citation>
    <scope>NUCLEOTIDE SEQUENCE</scope>
</reference>
<organism evidence="2 3">
    <name type="scientific">Argiope bruennichi</name>
    <name type="common">Wasp spider</name>
    <name type="synonym">Aranea bruennichi</name>
    <dbReference type="NCBI Taxonomy" id="94029"/>
    <lineage>
        <taxon>Eukaryota</taxon>
        <taxon>Metazoa</taxon>
        <taxon>Ecdysozoa</taxon>
        <taxon>Arthropoda</taxon>
        <taxon>Chelicerata</taxon>
        <taxon>Arachnida</taxon>
        <taxon>Araneae</taxon>
        <taxon>Araneomorphae</taxon>
        <taxon>Entelegynae</taxon>
        <taxon>Araneoidea</taxon>
        <taxon>Araneidae</taxon>
        <taxon>Argiope</taxon>
    </lineage>
</organism>
<evidence type="ECO:0000313" key="3">
    <source>
        <dbReference type="Proteomes" id="UP000807504"/>
    </source>
</evidence>
<accession>A0A8T0ETA1</accession>
<evidence type="ECO:0000256" key="1">
    <source>
        <dbReference type="SAM" id="Phobius"/>
    </source>
</evidence>
<dbReference type="Proteomes" id="UP000807504">
    <property type="component" value="Unassembled WGS sequence"/>
</dbReference>
<name>A0A8T0ETA1_ARGBR</name>
<gene>
    <name evidence="2" type="ORF">HNY73_015369</name>
</gene>
<feature type="transmembrane region" description="Helical" evidence="1">
    <location>
        <begin position="48"/>
        <end position="68"/>
    </location>
</feature>
<proteinExistence type="predicted"/>
<protein>
    <submittedName>
        <fullName evidence="2">Uncharacterized protein</fullName>
    </submittedName>
</protein>
<feature type="transmembrane region" description="Helical" evidence="1">
    <location>
        <begin position="18"/>
        <end position="36"/>
    </location>
</feature>
<keyword evidence="1" id="KW-0812">Transmembrane</keyword>
<dbReference type="AlphaFoldDB" id="A0A8T0ETA1"/>